<feature type="transmembrane region" description="Helical" evidence="1">
    <location>
        <begin position="20"/>
        <end position="43"/>
    </location>
</feature>
<dbReference type="Proteomes" id="UP000002654">
    <property type="component" value="Chromosome"/>
</dbReference>
<dbReference type="PATRIC" id="fig|768679.9.peg.1480"/>
<keyword evidence="1" id="KW-1133">Transmembrane helix</keyword>
<dbReference type="AlphaFoldDB" id="G4RKJ4"/>
<keyword evidence="1" id="KW-0812">Transmembrane</keyword>
<dbReference type="HOGENOM" id="CLU_1217642_0_0_2"/>
<feature type="transmembrane region" description="Helical" evidence="1">
    <location>
        <begin position="189"/>
        <end position="205"/>
    </location>
</feature>
<feature type="transmembrane region" description="Helical" evidence="1">
    <location>
        <begin position="146"/>
        <end position="169"/>
    </location>
</feature>
<keyword evidence="1" id="KW-0472">Membrane</keyword>
<evidence type="ECO:0000313" key="3">
    <source>
        <dbReference type="Proteomes" id="UP000002654"/>
    </source>
</evidence>
<dbReference type="EMBL" id="FN869859">
    <property type="protein sequence ID" value="CCC82089.1"/>
    <property type="molecule type" value="Genomic_DNA"/>
</dbReference>
<evidence type="ECO:0000256" key="1">
    <source>
        <dbReference type="SAM" id="Phobius"/>
    </source>
</evidence>
<gene>
    <name evidence="2" type="ordered locus">TTX_1460</name>
</gene>
<name>G4RKJ4_THETK</name>
<organism evidence="2 3">
    <name type="scientific">Thermoproteus tenax (strain ATCC 35583 / DSM 2078 / JCM 9277 / NBRC 100435 / Kra 1)</name>
    <dbReference type="NCBI Taxonomy" id="768679"/>
    <lineage>
        <taxon>Archaea</taxon>
        <taxon>Thermoproteota</taxon>
        <taxon>Thermoprotei</taxon>
        <taxon>Thermoproteales</taxon>
        <taxon>Thermoproteaceae</taxon>
        <taxon>Thermoproteus</taxon>
    </lineage>
</organism>
<proteinExistence type="predicted"/>
<dbReference type="KEGG" id="ttn:TTX_1460"/>
<protein>
    <submittedName>
        <fullName evidence="2">Uncharacterized protein</fullName>
    </submittedName>
</protein>
<feature type="transmembrane region" description="Helical" evidence="1">
    <location>
        <begin position="107"/>
        <end position="134"/>
    </location>
</feature>
<keyword evidence="3" id="KW-1185">Reference proteome</keyword>
<dbReference type="GeneID" id="11262338"/>
<evidence type="ECO:0000313" key="2">
    <source>
        <dbReference type="EMBL" id="CCC82089.1"/>
    </source>
</evidence>
<dbReference type="eggNOG" id="arCOG07015">
    <property type="taxonomic scope" value="Archaea"/>
</dbReference>
<accession>G4RKJ4</accession>
<sequence>MSLDFNKANELLYKGYLYQLILAIVAIIAIFAAAIAAATAVIASSGVLPPSYPYGSSSSGLASIIGALVGIIIVAIIFIVIGLIIFFKYIFKGYIGLHKLGVKWAFWLAWGPIIELILAIVAVALFFAFISSIASALGPGLAESPFSIFAAAVPVLAVVVVLLAFSVFIDVAKILFLKNMYDITKIGEFNIAFVLTIVALALSLASYTGGLLGVAAGIVELIEYIFEMLAYRGASRMHPPPLPAQPQSP</sequence>
<feature type="transmembrane region" description="Helical" evidence="1">
    <location>
        <begin position="63"/>
        <end position="87"/>
    </location>
</feature>
<dbReference type="PaxDb" id="768679-TTX_1460"/>
<reference evidence="2 3" key="1">
    <citation type="journal article" date="2011" name="PLoS ONE">
        <title>The complete genome sequence of Thermoproteus tenax: a physiologically versatile member of the Crenarchaeota.</title>
        <authorList>
            <person name="Siebers B."/>
            <person name="Zaparty M."/>
            <person name="Raddatz G."/>
            <person name="Tjaden B."/>
            <person name="Albers S.V."/>
            <person name="Bell S.D."/>
            <person name="Blombach F."/>
            <person name="Kletzin A."/>
            <person name="Kyrpides N."/>
            <person name="Lanz C."/>
            <person name="Plagens A."/>
            <person name="Rampp M."/>
            <person name="Rosinus A."/>
            <person name="von Jan M."/>
            <person name="Makarova K.S."/>
            <person name="Klenk H.P."/>
            <person name="Schuster S.C."/>
            <person name="Hensel R."/>
        </authorList>
    </citation>
    <scope>NUCLEOTIDE SEQUENCE [LARGE SCALE GENOMIC DNA]</scope>
    <source>
        <strain evidence="3">ATCC 35583 / DSM 2078 / JCM 9277 / NBRC 100435 / Kra 1</strain>
    </source>
</reference>
<dbReference type="RefSeq" id="WP_014127343.1">
    <property type="nucleotide sequence ID" value="NC_016070.1"/>
</dbReference>